<dbReference type="PANTHER" id="PTHR46739:SF3">
    <property type="entry name" value="AQUAPORIN SIP1-1"/>
    <property type="match status" value="1"/>
</dbReference>
<dbReference type="PRINTS" id="PR00783">
    <property type="entry name" value="MINTRINSICP"/>
</dbReference>
<evidence type="ECO:0000256" key="5">
    <source>
        <dbReference type="ARBA" id="ARBA00022989"/>
    </source>
</evidence>
<dbReference type="EMBL" id="JANAVB010017400">
    <property type="protein sequence ID" value="KAJ6830545.1"/>
    <property type="molecule type" value="Genomic_DNA"/>
</dbReference>
<feature type="transmembrane region" description="Helical" evidence="10">
    <location>
        <begin position="44"/>
        <end position="70"/>
    </location>
</feature>
<dbReference type="Proteomes" id="UP001140949">
    <property type="component" value="Unassembled WGS sequence"/>
</dbReference>
<comment type="similarity">
    <text evidence="7">Belongs to the MIP/aquaporin (TC 1.A.8) family. SIP (TC 1.A.8.10) subfamily.</text>
</comment>
<dbReference type="SUPFAM" id="SSF81338">
    <property type="entry name" value="Aquaporin-like"/>
    <property type="match status" value="1"/>
</dbReference>
<keyword evidence="5 10" id="KW-1133">Transmembrane helix</keyword>
<protein>
    <submittedName>
        <fullName evidence="11">Aquaporin SIP1-2</fullName>
    </submittedName>
</protein>
<evidence type="ECO:0000256" key="8">
    <source>
        <dbReference type="ARBA" id="ARBA00055597"/>
    </source>
</evidence>
<dbReference type="GO" id="GO:0016020">
    <property type="term" value="C:membrane"/>
    <property type="evidence" value="ECO:0007669"/>
    <property type="project" value="UniProtKB-SubCell"/>
</dbReference>
<evidence type="ECO:0000256" key="2">
    <source>
        <dbReference type="ARBA" id="ARBA00022448"/>
    </source>
</evidence>
<evidence type="ECO:0000256" key="7">
    <source>
        <dbReference type="ARBA" id="ARBA00024030"/>
    </source>
</evidence>
<keyword evidence="3 9" id="KW-0812">Transmembrane</keyword>
<dbReference type="InterPro" id="IPR023271">
    <property type="entry name" value="Aquaporin-like"/>
</dbReference>
<dbReference type="GO" id="GO:0015250">
    <property type="term" value="F:water channel activity"/>
    <property type="evidence" value="ECO:0007669"/>
    <property type="project" value="InterPro"/>
</dbReference>
<evidence type="ECO:0000256" key="9">
    <source>
        <dbReference type="RuleBase" id="RU000477"/>
    </source>
</evidence>
<name>A0AAX6GQF3_IRIPA</name>
<reference evidence="11" key="2">
    <citation type="submission" date="2023-04" db="EMBL/GenBank/DDBJ databases">
        <authorList>
            <person name="Bruccoleri R.E."/>
            <person name="Oakeley E.J."/>
            <person name="Faust A.-M."/>
            <person name="Dessus-Babus S."/>
            <person name="Altorfer M."/>
            <person name="Burckhardt D."/>
            <person name="Oertli M."/>
            <person name="Naumann U."/>
            <person name="Petersen F."/>
            <person name="Wong J."/>
        </authorList>
    </citation>
    <scope>NUCLEOTIDE SEQUENCE</scope>
    <source>
        <strain evidence="11">GSM-AAB239-AS_SAM_17_03QT</strain>
        <tissue evidence="11">Leaf</tissue>
    </source>
</reference>
<dbReference type="GO" id="GO:0012505">
    <property type="term" value="C:endomembrane system"/>
    <property type="evidence" value="ECO:0007669"/>
    <property type="project" value="UniProtKB-ARBA"/>
</dbReference>
<comment type="subcellular location">
    <subcellularLocation>
        <location evidence="1">Membrane</location>
        <topology evidence="1">Multi-pass membrane protein</topology>
    </subcellularLocation>
</comment>
<keyword evidence="12" id="KW-1185">Reference proteome</keyword>
<comment type="caution">
    <text evidence="11">The sequence shown here is derived from an EMBL/GenBank/DDBJ whole genome shotgun (WGS) entry which is preliminary data.</text>
</comment>
<proteinExistence type="inferred from homology"/>
<evidence type="ECO:0000256" key="1">
    <source>
        <dbReference type="ARBA" id="ARBA00004141"/>
    </source>
</evidence>
<gene>
    <name evidence="11" type="ORF">M6B38_353440</name>
</gene>
<evidence type="ECO:0000256" key="4">
    <source>
        <dbReference type="ARBA" id="ARBA00022737"/>
    </source>
</evidence>
<feature type="transmembrane region" description="Helical" evidence="10">
    <location>
        <begin position="91"/>
        <end position="110"/>
    </location>
</feature>
<dbReference type="PANTHER" id="PTHR46739">
    <property type="entry name" value="AQUAPORIN SIP1-1"/>
    <property type="match status" value="1"/>
</dbReference>
<evidence type="ECO:0000313" key="12">
    <source>
        <dbReference type="Proteomes" id="UP001140949"/>
    </source>
</evidence>
<feature type="transmembrane region" description="Helical" evidence="10">
    <location>
        <begin position="12"/>
        <end position="32"/>
    </location>
</feature>
<evidence type="ECO:0000313" key="11">
    <source>
        <dbReference type="EMBL" id="KAJ6830545.1"/>
    </source>
</evidence>
<keyword evidence="2 9" id="KW-0813">Transport</keyword>
<keyword evidence="4" id="KW-0677">Repeat</keyword>
<feature type="transmembrane region" description="Helical" evidence="10">
    <location>
        <begin position="207"/>
        <end position="228"/>
    </location>
</feature>
<organism evidence="11 12">
    <name type="scientific">Iris pallida</name>
    <name type="common">Sweet iris</name>
    <dbReference type="NCBI Taxonomy" id="29817"/>
    <lineage>
        <taxon>Eukaryota</taxon>
        <taxon>Viridiplantae</taxon>
        <taxon>Streptophyta</taxon>
        <taxon>Embryophyta</taxon>
        <taxon>Tracheophyta</taxon>
        <taxon>Spermatophyta</taxon>
        <taxon>Magnoliopsida</taxon>
        <taxon>Liliopsida</taxon>
        <taxon>Asparagales</taxon>
        <taxon>Iridaceae</taxon>
        <taxon>Iridoideae</taxon>
        <taxon>Irideae</taxon>
        <taxon>Iris</taxon>
    </lineage>
</organism>
<dbReference type="InterPro" id="IPR044222">
    <property type="entry name" value="SIP1-1/2-like"/>
</dbReference>
<reference evidence="11" key="1">
    <citation type="journal article" date="2023" name="GigaByte">
        <title>Genome assembly of the bearded iris, Iris pallida Lam.</title>
        <authorList>
            <person name="Bruccoleri R.E."/>
            <person name="Oakeley E.J."/>
            <person name="Faust A.M.E."/>
            <person name="Altorfer M."/>
            <person name="Dessus-Babus S."/>
            <person name="Burckhardt D."/>
            <person name="Oertli M."/>
            <person name="Naumann U."/>
            <person name="Petersen F."/>
            <person name="Wong J."/>
        </authorList>
    </citation>
    <scope>NUCLEOTIDE SEQUENCE</scope>
    <source>
        <strain evidence="11">GSM-AAB239-AS_SAM_17_03QT</strain>
    </source>
</reference>
<sequence length="240" mass="25550">MGAIRSAINDAVVTSLWMFSVSTLGAATGIISSHFRLSGPYHSVSIFAALFALLLFVFEIVSAAIGGASFNPTGNAAMYAAGHGEDTLFSMALRIPAQAIGAIGGTLAIMEAMPPKYKHTLTGPALKVDLHTGAMAEGVLTFLMTLSVLLICIKGPGNAIIRVSMLAISTVALIVTGSNYTGPSMNPANAYGWAYHDKSHNTWQHFYIYWISPFIGAILAAWVFRFIFPPPSRKPKVKKA</sequence>
<keyword evidence="6 10" id="KW-0472">Membrane</keyword>
<dbReference type="GO" id="GO:0005737">
    <property type="term" value="C:cytoplasm"/>
    <property type="evidence" value="ECO:0007669"/>
    <property type="project" value="UniProtKB-ARBA"/>
</dbReference>
<evidence type="ECO:0000256" key="3">
    <source>
        <dbReference type="ARBA" id="ARBA00022692"/>
    </source>
</evidence>
<feature type="transmembrane region" description="Helical" evidence="10">
    <location>
        <begin position="159"/>
        <end position="177"/>
    </location>
</feature>
<feature type="transmembrane region" description="Helical" evidence="10">
    <location>
        <begin position="130"/>
        <end position="152"/>
    </location>
</feature>
<dbReference type="FunFam" id="1.20.1080.10:FF:000043">
    <property type="entry name" value="Aquaporin SIP1-1"/>
    <property type="match status" value="1"/>
</dbReference>
<dbReference type="Pfam" id="PF00230">
    <property type="entry name" value="MIP"/>
    <property type="match status" value="1"/>
</dbReference>
<evidence type="ECO:0000256" key="10">
    <source>
        <dbReference type="SAM" id="Phobius"/>
    </source>
</evidence>
<dbReference type="Gene3D" id="1.20.1080.10">
    <property type="entry name" value="Glycerol uptake facilitator protein"/>
    <property type="match status" value="1"/>
</dbReference>
<dbReference type="AlphaFoldDB" id="A0AAX6GQF3"/>
<dbReference type="InterPro" id="IPR000425">
    <property type="entry name" value="MIP"/>
</dbReference>
<comment type="function">
    <text evidence="8">Aquaporins facilitate the transport of water and small neutral solutes across cell membranes.</text>
</comment>
<accession>A0AAX6GQF3</accession>
<evidence type="ECO:0000256" key="6">
    <source>
        <dbReference type="ARBA" id="ARBA00023136"/>
    </source>
</evidence>